<reference evidence="2 3" key="1">
    <citation type="journal article" date="2011" name="Int. J. Syst. Evol. Microbiol.">
        <title>Zhongshania antarctica gen. nov., sp. nov. and Zhongshania guokunii sp. nov., gammaproteobacteria respectively isolated from coastal attached (fast) ice and surface seawater of the Antarctic.</title>
        <authorList>
            <person name="Li H.J."/>
            <person name="Zhang X.Y."/>
            <person name="Chen C.X."/>
            <person name="Zhang Y.J."/>
            <person name="Gao Z.M."/>
            <person name="Yu Y."/>
            <person name="Chen X.L."/>
            <person name="Chen B."/>
            <person name="Zhang Y.Z."/>
        </authorList>
    </citation>
    <scope>NUCLEOTIDE SEQUENCE [LARGE SCALE GENOMIC DNA]</scope>
    <source>
        <strain evidence="2 3">ZS6-22T</strain>
    </source>
</reference>
<evidence type="ECO:0000313" key="2">
    <source>
        <dbReference type="EMBL" id="MEX1669510.1"/>
    </source>
</evidence>
<evidence type="ECO:0000313" key="3">
    <source>
        <dbReference type="Proteomes" id="UP001557485"/>
    </source>
</evidence>
<dbReference type="RefSeq" id="WP_368381772.1">
    <property type="nucleotide sequence ID" value="NZ_JBFRYA010000009.1"/>
</dbReference>
<dbReference type="EMBL" id="JBFRYA010000009">
    <property type="protein sequence ID" value="MEX1669510.1"/>
    <property type="molecule type" value="Genomic_DNA"/>
</dbReference>
<dbReference type="SUPFAM" id="SSF159245">
    <property type="entry name" value="AttH-like"/>
    <property type="match status" value="1"/>
</dbReference>
<dbReference type="Pfam" id="PF23212">
    <property type="entry name" value="DUF7064"/>
    <property type="match status" value="1"/>
</dbReference>
<dbReference type="InterPro" id="IPR055492">
    <property type="entry name" value="DUF7064"/>
</dbReference>
<sequence>MTSLANLYIPTAAEAPSPEYQDQDDLRHRPLPGGKMRDSLFWEMIMPDEKLGFQAYLYLAGTGQAGFNFVVWGEDQEPYVLDLGHGEVADSMDFDNFSLSGLSLTQPDLRKTAVLKYESDNLKLEYNFTAIHDAFSYRQNPTGLPEWFALNRFEQTGRVTGFLEFGDRRIEWDRIGHRDHSWGTRKWGVPHHWKWLIAYTPDGRHIVNAWIYIAKGEMGVAGYVVKDGEVLPIDTIKHHASYDDDMGQRQVEAAITDTRGGVTHLQMERFGLVRLPTNDKMDTMIMEAACTATIDGHAAAGQFETHWPKSYVNYLASLNKKS</sequence>
<proteinExistence type="predicted"/>
<keyword evidence="3" id="KW-1185">Reference proteome</keyword>
<protein>
    <recommendedName>
        <fullName evidence="1">DUF7064 domain-containing protein</fullName>
    </recommendedName>
</protein>
<feature type="domain" description="DUF7064" evidence="1">
    <location>
        <begin position="187"/>
        <end position="308"/>
    </location>
</feature>
<accession>A0ABV3U6C2</accession>
<name>A0ABV3U6C2_9GAMM</name>
<organism evidence="2 3">
    <name type="scientific">Zhongshania guokunii</name>
    <dbReference type="NCBI Taxonomy" id="641783"/>
    <lineage>
        <taxon>Bacteria</taxon>
        <taxon>Pseudomonadati</taxon>
        <taxon>Pseudomonadota</taxon>
        <taxon>Gammaproteobacteria</taxon>
        <taxon>Cellvibrionales</taxon>
        <taxon>Spongiibacteraceae</taxon>
        <taxon>Zhongshania</taxon>
    </lineage>
</organism>
<gene>
    <name evidence="2" type="ORF">AB4876_11360</name>
</gene>
<dbReference type="Proteomes" id="UP001557485">
    <property type="component" value="Unassembled WGS sequence"/>
</dbReference>
<evidence type="ECO:0000259" key="1">
    <source>
        <dbReference type="Pfam" id="PF23212"/>
    </source>
</evidence>
<comment type="caution">
    <text evidence="2">The sequence shown here is derived from an EMBL/GenBank/DDBJ whole genome shotgun (WGS) entry which is preliminary data.</text>
</comment>